<evidence type="ECO:0000313" key="5">
    <source>
        <dbReference type="Proteomes" id="UP000812966"/>
    </source>
</evidence>
<dbReference type="InterPro" id="IPR036908">
    <property type="entry name" value="RlpA-like_sf"/>
</dbReference>
<proteinExistence type="predicted"/>
<organism evidence="4 5">
    <name type="scientific">Filobasidium floriforme</name>
    <dbReference type="NCBI Taxonomy" id="5210"/>
    <lineage>
        <taxon>Eukaryota</taxon>
        <taxon>Fungi</taxon>
        <taxon>Dikarya</taxon>
        <taxon>Basidiomycota</taxon>
        <taxon>Agaricomycotina</taxon>
        <taxon>Tremellomycetes</taxon>
        <taxon>Filobasidiales</taxon>
        <taxon>Filobasidiaceae</taxon>
        <taxon>Filobasidium</taxon>
    </lineage>
</organism>
<evidence type="ECO:0000256" key="3">
    <source>
        <dbReference type="SAM" id="SignalP"/>
    </source>
</evidence>
<feature type="compositionally biased region" description="Low complexity" evidence="2">
    <location>
        <begin position="145"/>
        <end position="170"/>
    </location>
</feature>
<feature type="chain" id="PRO_5035450319" evidence="3">
    <location>
        <begin position="21"/>
        <end position="306"/>
    </location>
</feature>
<keyword evidence="1 3" id="KW-0732">Signal</keyword>
<feature type="compositionally biased region" description="Pro residues" evidence="2">
    <location>
        <begin position="135"/>
        <end position="144"/>
    </location>
</feature>
<accession>A0A8K0JI34</accession>
<feature type="region of interest" description="Disordered" evidence="2">
    <location>
        <begin position="128"/>
        <end position="243"/>
    </location>
</feature>
<reference evidence="4" key="1">
    <citation type="submission" date="2020-04" db="EMBL/GenBank/DDBJ databases">
        <title>Analysis of mating type loci in Filobasidium floriforme.</title>
        <authorList>
            <person name="Nowrousian M."/>
        </authorList>
    </citation>
    <scope>NUCLEOTIDE SEQUENCE</scope>
    <source>
        <strain evidence="4">CBS 6242</strain>
    </source>
</reference>
<evidence type="ECO:0000313" key="4">
    <source>
        <dbReference type="EMBL" id="KAG7529672.1"/>
    </source>
</evidence>
<dbReference type="EMBL" id="JABELV010000140">
    <property type="protein sequence ID" value="KAG7529672.1"/>
    <property type="molecule type" value="Genomic_DNA"/>
</dbReference>
<keyword evidence="5" id="KW-1185">Reference proteome</keyword>
<evidence type="ECO:0000256" key="2">
    <source>
        <dbReference type="SAM" id="MobiDB-lite"/>
    </source>
</evidence>
<protein>
    <submittedName>
        <fullName evidence="4">Uncharacterized protein</fullName>
    </submittedName>
</protein>
<gene>
    <name evidence="4" type="ORF">FFLO_05478</name>
</gene>
<dbReference type="InterPro" id="IPR051477">
    <property type="entry name" value="Expansin_CellWall"/>
</dbReference>
<evidence type="ECO:0000256" key="1">
    <source>
        <dbReference type="ARBA" id="ARBA00022729"/>
    </source>
</evidence>
<sequence>MMSFATTFIILLSLASTALALPVPAAHQNEKRYSGVRMTYYDTSVGLGACGNLNQNSAWTVALNSAQFGGGYPSPECGKTITISYGGKTAQAVIQDACPSCPYGGLDLSPSLFQHFADLGTGVISGDWDYGSGAPAPPPPPPAPTTTWQAPTSTWVAPTTSWTPEPSTSSTPPPPPPPTTTWTPPTTSAAPPTTSSTPAPSSSVAPSSSSVVPSSSSSSSSSSVASSSSSASSSASTGATSVAATNSQSLLAALMSTQTGTATASADAASSTGTGSGSEQDAGSDGNLEMLSNVIVNLGRLVVMAA</sequence>
<comment type="caution">
    <text evidence="4">The sequence shown here is derived from an EMBL/GenBank/DDBJ whole genome shotgun (WGS) entry which is preliminary data.</text>
</comment>
<feature type="compositionally biased region" description="Low complexity" evidence="2">
    <location>
        <begin position="180"/>
        <end position="243"/>
    </location>
</feature>
<dbReference type="SUPFAM" id="SSF50685">
    <property type="entry name" value="Barwin-like endoglucanases"/>
    <property type="match status" value="1"/>
</dbReference>
<dbReference type="PANTHER" id="PTHR31836">
    <property type="match status" value="1"/>
</dbReference>
<dbReference type="CDD" id="cd22191">
    <property type="entry name" value="DPBB_RlpA_EXP_N-like"/>
    <property type="match status" value="1"/>
</dbReference>
<dbReference type="Proteomes" id="UP000812966">
    <property type="component" value="Unassembled WGS sequence"/>
</dbReference>
<dbReference type="PANTHER" id="PTHR31836:SF28">
    <property type="entry name" value="SRCR DOMAIN-CONTAINING PROTEIN-RELATED"/>
    <property type="match status" value="1"/>
</dbReference>
<feature type="compositionally biased region" description="Low complexity" evidence="2">
    <location>
        <begin position="258"/>
        <end position="273"/>
    </location>
</feature>
<name>A0A8K0JI34_9TREE</name>
<feature type="signal peptide" evidence="3">
    <location>
        <begin position="1"/>
        <end position="20"/>
    </location>
</feature>
<dbReference type="AlphaFoldDB" id="A0A8K0JI34"/>
<dbReference type="Gene3D" id="2.40.40.10">
    <property type="entry name" value="RlpA-like domain"/>
    <property type="match status" value="1"/>
</dbReference>
<feature type="region of interest" description="Disordered" evidence="2">
    <location>
        <begin position="258"/>
        <end position="286"/>
    </location>
</feature>